<feature type="region of interest" description="Disordered" evidence="2">
    <location>
        <begin position="303"/>
        <end position="341"/>
    </location>
</feature>
<gene>
    <name evidence="3" type="ORF">VTL71DRAFT_3785</name>
</gene>
<feature type="region of interest" description="Disordered" evidence="2">
    <location>
        <begin position="1"/>
        <end position="28"/>
    </location>
</feature>
<accession>A0ABR4C4N9</accession>
<sequence length="589" mass="66705">MRDRQETDPSVSKSVGGSLRQRATYTHPNLVQELKQISISKAVPRRSSRSLSGSTVLFRKTFTSRGQSQGSQKDRSTLTPEMAEDVDTLPEPCEATPGKISTHLAMSSVIPDLQDSKDVHDGPVNSILELLNVPETSIQLGTMMRQPIDSNHQPLFPPSTIPSETGPGFSYSSTNTASGIVSQAVGKPDIPMRLKPTWRNIKEVRAEIWGQRSKARELRGSLREKQDKKAVADDRYIQFVRLRGHGIRFSEGSHLDEQSEIQILFNSCVAAREEYGPLEDRLNMLESNLSINEFELDRLETTFYDQSQRPRPPPEMTFEIKSSSSSSSSSTTSESESEEGQAFIPLVADYLSKLGDMDILQERLDELLEERENLEEEREKRARVAELLEERDDQEAEGKKGARMKLRLSDEDEDWLARYSVVETGMIEEYETAKREMEILRKRCVEQNLVDEITGDPIDFEHRERRAFAEELKDNGESVASEYVRFPKLIPQPGIKLVNSIPESLIKEDAEPTIASSVRVNSWILDQLRTSAMEVGLLARTFESKHGAIKKSDKWQSDVLKLWYRDGAEEAWLKQHTSSLRRSATTQDA</sequence>
<organism evidence="3 4">
    <name type="scientific">Oculimacula yallundae</name>
    <dbReference type="NCBI Taxonomy" id="86028"/>
    <lineage>
        <taxon>Eukaryota</taxon>
        <taxon>Fungi</taxon>
        <taxon>Dikarya</taxon>
        <taxon>Ascomycota</taxon>
        <taxon>Pezizomycotina</taxon>
        <taxon>Leotiomycetes</taxon>
        <taxon>Helotiales</taxon>
        <taxon>Ploettnerulaceae</taxon>
        <taxon>Oculimacula</taxon>
    </lineage>
</organism>
<proteinExistence type="predicted"/>
<evidence type="ECO:0000313" key="3">
    <source>
        <dbReference type="EMBL" id="KAL2064647.1"/>
    </source>
</evidence>
<dbReference type="EMBL" id="JAZHXI010000013">
    <property type="protein sequence ID" value="KAL2064647.1"/>
    <property type="molecule type" value="Genomic_DNA"/>
</dbReference>
<protein>
    <submittedName>
        <fullName evidence="3">Uncharacterized protein</fullName>
    </submittedName>
</protein>
<keyword evidence="4" id="KW-1185">Reference proteome</keyword>
<feature type="coiled-coil region" evidence="1">
    <location>
        <begin position="357"/>
        <end position="397"/>
    </location>
</feature>
<reference evidence="3 4" key="1">
    <citation type="journal article" date="2024" name="Commun. Biol.">
        <title>Comparative genomic analysis of thermophilic fungi reveals convergent evolutionary adaptations and gene losses.</title>
        <authorList>
            <person name="Steindorff A.S."/>
            <person name="Aguilar-Pontes M.V."/>
            <person name="Robinson A.J."/>
            <person name="Andreopoulos B."/>
            <person name="LaButti K."/>
            <person name="Kuo A."/>
            <person name="Mondo S."/>
            <person name="Riley R."/>
            <person name="Otillar R."/>
            <person name="Haridas S."/>
            <person name="Lipzen A."/>
            <person name="Grimwood J."/>
            <person name="Schmutz J."/>
            <person name="Clum A."/>
            <person name="Reid I.D."/>
            <person name="Moisan M.C."/>
            <person name="Butler G."/>
            <person name="Nguyen T.T.M."/>
            <person name="Dewar K."/>
            <person name="Conant G."/>
            <person name="Drula E."/>
            <person name="Henrissat B."/>
            <person name="Hansel C."/>
            <person name="Singer S."/>
            <person name="Hutchinson M.I."/>
            <person name="de Vries R.P."/>
            <person name="Natvig D.O."/>
            <person name="Powell A.J."/>
            <person name="Tsang A."/>
            <person name="Grigoriev I.V."/>
        </authorList>
    </citation>
    <scope>NUCLEOTIDE SEQUENCE [LARGE SCALE GENOMIC DNA]</scope>
    <source>
        <strain evidence="3 4">CBS 494.80</strain>
    </source>
</reference>
<feature type="region of interest" description="Disordered" evidence="2">
    <location>
        <begin position="62"/>
        <end position="98"/>
    </location>
</feature>
<feature type="compositionally biased region" description="Low complexity" evidence="2">
    <location>
        <begin position="322"/>
        <end position="334"/>
    </location>
</feature>
<evidence type="ECO:0000256" key="1">
    <source>
        <dbReference type="SAM" id="Coils"/>
    </source>
</evidence>
<name>A0ABR4C4N9_9HELO</name>
<keyword evidence="1" id="KW-0175">Coiled coil</keyword>
<evidence type="ECO:0000313" key="4">
    <source>
        <dbReference type="Proteomes" id="UP001595075"/>
    </source>
</evidence>
<evidence type="ECO:0000256" key="2">
    <source>
        <dbReference type="SAM" id="MobiDB-lite"/>
    </source>
</evidence>
<dbReference type="Proteomes" id="UP001595075">
    <property type="component" value="Unassembled WGS sequence"/>
</dbReference>
<feature type="compositionally biased region" description="Polar residues" evidence="2">
    <location>
        <begin position="62"/>
        <end position="71"/>
    </location>
</feature>
<comment type="caution">
    <text evidence="3">The sequence shown here is derived from an EMBL/GenBank/DDBJ whole genome shotgun (WGS) entry which is preliminary data.</text>
</comment>
<feature type="compositionally biased region" description="Polar residues" evidence="2">
    <location>
        <begin position="8"/>
        <end position="28"/>
    </location>
</feature>